<name>A0A068RR13_9FUNG</name>
<sequence>MDGHFSNKQRELESTSFMLSASSIYLSTKGYRQSFEGSCSTYLLLVDHINNNHEAAISRRAHVFSVRNITRLSGGCRYWPIASKGILKRMSLMGVSHQQQETMFMCLFGAIKVYALLKAFVVKYCSLPLDFGDSLIQMDYLTLKASE</sequence>
<comment type="caution">
    <text evidence="1">The sequence shown here is derived from an EMBL/GenBank/DDBJ whole genome shotgun (WGS) entry which is preliminary data.</text>
</comment>
<evidence type="ECO:0000313" key="2">
    <source>
        <dbReference type="Proteomes" id="UP000027586"/>
    </source>
</evidence>
<evidence type="ECO:0000313" key="1">
    <source>
        <dbReference type="EMBL" id="CDH52047.1"/>
    </source>
</evidence>
<dbReference type="VEuPathDB" id="FungiDB:LCOR_03577.1"/>
<dbReference type="AlphaFoldDB" id="A0A068RR13"/>
<keyword evidence="2" id="KW-1185">Reference proteome</keyword>
<organism evidence="1 2">
    <name type="scientific">Lichtheimia corymbifera JMRC:FSU:9682</name>
    <dbReference type="NCBI Taxonomy" id="1263082"/>
    <lineage>
        <taxon>Eukaryota</taxon>
        <taxon>Fungi</taxon>
        <taxon>Fungi incertae sedis</taxon>
        <taxon>Mucoromycota</taxon>
        <taxon>Mucoromycotina</taxon>
        <taxon>Mucoromycetes</taxon>
        <taxon>Mucorales</taxon>
        <taxon>Lichtheimiaceae</taxon>
        <taxon>Lichtheimia</taxon>
    </lineage>
</organism>
<dbReference type="EMBL" id="CBTN010000012">
    <property type="protein sequence ID" value="CDH52047.1"/>
    <property type="molecule type" value="Genomic_DNA"/>
</dbReference>
<dbReference type="Proteomes" id="UP000027586">
    <property type="component" value="Unassembled WGS sequence"/>
</dbReference>
<gene>
    <name evidence="1" type="ORF">LCOR_03577.1</name>
</gene>
<reference evidence="1" key="1">
    <citation type="submission" date="2013-08" db="EMBL/GenBank/DDBJ databases">
        <title>Gene expansion shapes genome architecture in the human pathogen Lichtheimia corymbifera: an evolutionary genomics analysis in the ancient terrestrial Mucorales (Mucoromycotina).</title>
        <authorList>
            <person name="Schwartze V.U."/>
            <person name="Winter S."/>
            <person name="Shelest E."/>
            <person name="Marcet-Houben M."/>
            <person name="Horn F."/>
            <person name="Wehner S."/>
            <person name="Hoffmann K."/>
            <person name="Riege K."/>
            <person name="Sammeth M."/>
            <person name="Nowrousian M."/>
            <person name="Valiante V."/>
            <person name="Linde J."/>
            <person name="Jacobsen I.D."/>
            <person name="Marz M."/>
            <person name="Brakhage A.A."/>
            <person name="Gabaldon T."/>
            <person name="Bocker S."/>
            <person name="Voigt K."/>
        </authorList>
    </citation>
    <scope>NUCLEOTIDE SEQUENCE [LARGE SCALE GENOMIC DNA]</scope>
    <source>
        <strain evidence="1">FSU 9682</strain>
    </source>
</reference>
<accession>A0A068RR13</accession>
<proteinExistence type="predicted"/>
<protein>
    <submittedName>
        <fullName evidence="1">Uncharacterized protein</fullName>
    </submittedName>
</protein>